<dbReference type="InterPro" id="IPR032808">
    <property type="entry name" value="DoxX"/>
</dbReference>
<reference evidence="6" key="1">
    <citation type="submission" date="2023-09" db="EMBL/GenBank/DDBJ databases">
        <title>Undibacterium sp. 20NA77.5 isolated from freshwater.</title>
        <authorList>
            <person name="Le V."/>
            <person name="Ko S.-R."/>
            <person name="Ahn C.-Y."/>
            <person name="Oh H.-M."/>
        </authorList>
    </citation>
    <scope>NUCLEOTIDE SEQUENCE</scope>
    <source>
        <strain evidence="6">20NA77.5</strain>
    </source>
</reference>
<feature type="transmembrane region" description="Helical" evidence="5">
    <location>
        <begin position="12"/>
        <end position="35"/>
    </location>
</feature>
<keyword evidence="3 5" id="KW-1133">Transmembrane helix</keyword>
<organism evidence="6 7">
    <name type="scientific">Undibacterium cyanobacteriorum</name>
    <dbReference type="NCBI Taxonomy" id="3073561"/>
    <lineage>
        <taxon>Bacteria</taxon>
        <taxon>Pseudomonadati</taxon>
        <taxon>Pseudomonadota</taxon>
        <taxon>Betaproteobacteria</taxon>
        <taxon>Burkholderiales</taxon>
        <taxon>Oxalobacteraceae</taxon>
        <taxon>Undibacterium</taxon>
    </lineage>
</organism>
<keyword evidence="2 5" id="KW-0812">Transmembrane</keyword>
<keyword evidence="7" id="KW-1185">Reference proteome</keyword>
<evidence type="ECO:0000256" key="2">
    <source>
        <dbReference type="ARBA" id="ARBA00022692"/>
    </source>
</evidence>
<accession>A0ABY9RJ57</accession>
<keyword evidence="4 5" id="KW-0472">Membrane</keyword>
<evidence type="ECO:0000313" key="6">
    <source>
        <dbReference type="EMBL" id="WMW80869.1"/>
    </source>
</evidence>
<evidence type="ECO:0000256" key="4">
    <source>
        <dbReference type="ARBA" id="ARBA00023136"/>
    </source>
</evidence>
<proteinExistence type="predicted"/>
<dbReference type="EMBL" id="CP133720">
    <property type="protein sequence ID" value="WMW80869.1"/>
    <property type="molecule type" value="Genomic_DNA"/>
</dbReference>
<protein>
    <submittedName>
        <fullName evidence="6">DoxX family protein</fullName>
    </submittedName>
</protein>
<evidence type="ECO:0000256" key="3">
    <source>
        <dbReference type="ARBA" id="ARBA00022989"/>
    </source>
</evidence>
<feature type="transmembrane region" description="Helical" evidence="5">
    <location>
        <begin position="97"/>
        <end position="114"/>
    </location>
</feature>
<dbReference type="Pfam" id="PF07681">
    <property type="entry name" value="DoxX"/>
    <property type="match status" value="1"/>
</dbReference>
<sequence length="157" mass="17302">MQISKQLSRISHGLLPLAELAARLYVAKVFGLAGYSKTRDWDMTLSMFAEEYRVPFLSDGIADSTSTAIAASLATGIELMGTTLLVLGLWRKSAASILFAFNIAAVVSYYHVINEMPVALNDHLEWGLLLALLSCLPTQVLSLDALWQKFKPKRDQV</sequence>
<evidence type="ECO:0000256" key="5">
    <source>
        <dbReference type="SAM" id="Phobius"/>
    </source>
</evidence>
<feature type="transmembrane region" description="Helical" evidence="5">
    <location>
        <begin position="68"/>
        <end position="90"/>
    </location>
</feature>
<comment type="subcellular location">
    <subcellularLocation>
        <location evidence="1">Membrane</location>
        <topology evidence="1">Multi-pass membrane protein</topology>
    </subcellularLocation>
</comment>
<name>A0ABY9RJ57_9BURK</name>
<evidence type="ECO:0000313" key="7">
    <source>
        <dbReference type="Proteomes" id="UP001181355"/>
    </source>
</evidence>
<gene>
    <name evidence="6" type="ORF">RF679_00975</name>
</gene>
<dbReference type="RefSeq" id="WP_309482360.1">
    <property type="nucleotide sequence ID" value="NZ_CP133720.1"/>
</dbReference>
<feature type="transmembrane region" description="Helical" evidence="5">
    <location>
        <begin position="126"/>
        <end position="147"/>
    </location>
</feature>
<dbReference type="Proteomes" id="UP001181355">
    <property type="component" value="Chromosome"/>
</dbReference>
<evidence type="ECO:0000256" key="1">
    <source>
        <dbReference type="ARBA" id="ARBA00004141"/>
    </source>
</evidence>